<gene>
    <name evidence="1" type="ORF">CFP56_032839</name>
</gene>
<proteinExistence type="predicted"/>
<sequence>MKGSLNLR</sequence>
<comment type="caution">
    <text evidence="1">The sequence shown here is derived from an EMBL/GenBank/DDBJ whole genome shotgun (WGS) entry which is preliminary data.</text>
</comment>
<keyword evidence="2" id="KW-1185">Reference proteome</keyword>
<evidence type="ECO:0000313" key="1">
    <source>
        <dbReference type="EMBL" id="KAK7854244.1"/>
    </source>
</evidence>
<reference evidence="1 2" key="1">
    <citation type="journal article" date="2018" name="Sci. Data">
        <title>The draft genome sequence of cork oak.</title>
        <authorList>
            <person name="Ramos A.M."/>
            <person name="Usie A."/>
            <person name="Barbosa P."/>
            <person name="Barros P.M."/>
            <person name="Capote T."/>
            <person name="Chaves I."/>
            <person name="Simoes F."/>
            <person name="Abreu I."/>
            <person name="Carrasquinho I."/>
            <person name="Faro C."/>
            <person name="Guimaraes J.B."/>
            <person name="Mendonca D."/>
            <person name="Nobrega F."/>
            <person name="Rodrigues L."/>
            <person name="Saibo N.J.M."/>
            <person name="Varela M.C."/>
            <person name="Egas C."/>
            <person name="Matos J."/>
            <person name="Miguel C.M."/>
            <person name="Oliveira M.M."/>
            <person name="Ricardo C.P."/>
            <person name="Goncalves S."/>
        </authorList>
    </citation>
    <scope>NUCLEOTIDE SEQUENCE [LARGE SCALE GENOMIC DNA]</scope>
    <source>
        <strain evidence="2">cv. HL8</strain>
    </source>
</reference>
<dbReference type="EMBL" id="PKMF04000057">
    <property type="protein sequence ID" value="KAK7854244.1"/>
    <property type="molecule type" value="Genomic_DNA"/>
</dbReference>
<organism evidence="1 2">
    <name type="scientific">Quercus suber</name>
    <name type="common">Cork oak</name>
    <dbReference type="NCBI Taxonomy" id="58331"/>
    <lineage>
        <taxon>Eukaryota</taxon>
        <taxon>Viridiplantae</taxon>
        <taxon>Streptophyta</taxon>
        <taxon>Embryophyta</taxon>
        <taxon>Tracheophyta</taxon>
        <taxon>Spermatophyta</taxon>
        <taxon>Magnoliopsida</taxon>
        <taxon>eudicotyledons</taxon>
        <taxon>Gunneridae</taxon>
        <taxon>Pentapetalae</taxon>
        <taxon>rosids</taxon>
        <taxon>fabids</taxon>
        <taxon>Fagales</taxon>
        <taxon>Fagaceae</taxon>
        <taxon>Quercus</taxon>
    </lineage>
</organism>
<name>A0AAW0LS07_QUESU</name>
<dbReference type="Proteomes" id="UP000237347">
    <property type="component" value="Unassembled WGS sequence"/>
</dbReference>
<accession>A0AAW0LS07</accession>
<evidence type="ECO:0000313" key="2">
    <source>
        <dbReference type="Proteomes" id="UP000237347"/>
    </source>
</evidence>
<protein>
    <submittedName>
        <fullName evidence="1">Uncharacterized protein</fullName>
    </submittedName>
</protein>